<evidence type="ECO:0000313" key="3">
    <source>
        <dbReference type="Proteomes" id="UP001610334"/>
    </source>
</evidence>
<name>A0ABR4HMJ4_9EURO</name>
<dbReference type="InterPro" id="IPR036047">
    <property type="entry name" value="F-box-like_dom_sf"/>
</dbReference>
<organism evidence="2 3">
    <name type="scientific">Aspergillus granulosus</name>
    <dbReference type="NCBI Taxonomy" id="176169"/>
    <lineage>
        <taxon>Eukaryota</taxon>
        <taxon>Fungi</taxon>
        <taxon>Dikarya</taxon>
        <taxon>Ascomycota</taxon>
        <taxon>Pezizomycotina</taxon>
        <taxon>Eurotiomycetes</taxon>
        <taxon>Eurotiomycetidae</taxon>
        <taxon>Eurotiales</taxon>
        <taxon>Aspergillaceae</taxon>
        <taxon>Aspergillus</taxon>
        <taxon>Aspergillus subgen. Nidulantes</taxon>
    </lineage>
</organism>
<evidence type="ECO:0000313" key="2">
    <source>
        <dbReference type="EMBL" id="KAL2816555.1"/>
    </source>
</evidence>
<proteinExistence type="predicted"/>
<reference evidence="2 3" key="1">
    <citation type="submission" date="2024-07" db="EMBL/GenBank/DDBJ databases">
        <title>Section-level genome sequencing and comparative genomics of Aspergillus sections Usti and Cavernicolus.</title>
        <authorList>
            <consortium name="Lawrence Berkeley National Laboratory"/>
            <person name="Nybo J.L."/>
            <person name="Vesth T.C."/>
            <person name="Theobald S."/>
            <person name="Frisvad J.C."/>
            <person name="Larsen T.O."/>
            <person name="Kjaerboelling I."/>
            <person name="Rothschild-Mancinelli K."/>
            <person name="Lyhne E.K."/>
            <person name="Kogle M.E."/>
            <person name="Barry K."/>
            <person name="Clum A."/>
            <person name="Na H."/>
            <person name="Ledsgaard L."/>
            <person name="Lin J."/>
            <person name="Lipzen A."/>
            <person name="Kuo A."/>
            <person name="Riley R."/>
            <person name="Mondo S."/>
            <person name="Labutti K."/>
            <person name="Haridas S."/>
            <person name="Pangalinan J."/>
            <person name="Salamov A.A."/>
            <person name="Simmons B.A."/>
            <person name="Magnuson J.K."/>
            <person name="Chen J."/>
            <person name="Drula E."/>
            <person name="Henrissat B."/>
            <person name="Wiebenga A."/>
            <person name="Lubbers R.J."/>
            <person name="Gomes A.C."/>
            <person name="Makela M.R."/>
            <person name="Stajich J."/>
            <person name="Grigoriev I.V."/>
            <person name="Mortensen U.H."/>
            <person name="De Vries R.P."/>
            <person name="Baker S.E."/>
            <person name="Andersen M.R."/>
        </authorList>
    </citation>
    <scope>NUCLEOTIDE SEQUENCE [LARGE SCALE GENOMIC DNA]</scope>
    <source>
        <strain evidence="2 3">CBS 588.65</strain>
    </source>
</reference>
<dbReference type="Pfam" id="PF12937">
    <property type="entry name" value="F-box-like"/>
    <property type="match status" value="1"/>
</dbReference>
<evidence type="ECO:0000259" key="1">
    <source>
        <dbReference type="Pfam" id="PF12937"/>
    </source>
</evidence>
<keyword evidence="3" id="KW-1185">Reference proteome</keyword>
<accession>A0ABR4HMJ4</accession>
<protein>
    <recommendedName>
        <fullName evidence="1">F-box domain-containing protein</fullName>
    </recommendedName>
</protein>
<dbReference type="Proteomes" id="UP001610334">
    <property type="component" value="Unassembled WGS sequence"/>
</dbReference>
<sequence>MRQETPPREKSPRAKPSALLALPAELLVTILQSCLSFKDAANIARTCKQLNEVWKQHHTPIYNRIALTTTPCYPELRQLLDDVGELPADAQVLSPKNIARILEISKVGDNLVADYEAMVETQPYHDPQVSRTLSPTEKPRFIRAQYQILGLLKLQAAGGHLTRIKSLDLKTLFLLSDFLCVFSTQPIDDPALRGIANADAIAPMRLQQELRRERNHKFRKLYTHGYHPRSVTPYEQGGRFAWWCDRQQETFQEMVTGRVYQGEDSESKVRDDIWYDSAEED</sequence>
<gene>
    <name evidence="2" type="ORF">BJX63DRAFT_430248</name>
</gene>
<dbReference type="SUPFAM" id="SSF81383">
    <property type="entry name" value="F-box domain"/>
    <property type="match status" value="1"/>
</dbReference>
<feature type="domain" description="F-box" evidence="1">
    <location>
        <begin position="20"/>
        <end position="53"/>
    </location>
</feature>
<dbReference type="EMBL" id="JBFXLT010000022">
    <property type="protein sequence ID" value="KAL2816555.1"/>
    <property type="molecule type" value="Genomic_DNA"/>
</dbReference>
<comment type="caution">
    <text evidence="2">The sequence shown here is derived from an EMBL/GenBank/DDBJ whole genome shotgun (WGS) entry which is preliminary data.</text>
</comment>
<dbReference type="InterPro" id="IPR001810">
    <property type="entry name" value="F-box_dom"/>
</dbReference>